<keyword evidence="12 13" id="KW-0807">Transducer</keyword>
<evidence type="ECO:0000256" key="2">
    <source>
        <dbReference type="ARBA" id="ARBA00004651"/>
    </source>
</evidence>
<evidence type="ECO:0000256" key="1">
    <source>
        <dbReference type="ARBA" id="ARBA00003878"/>
    </source>
</evidence>
<feature type="transmembrane region" description="Helical" evidence="13">
    <location>
        <begin position="6"/>
        <end position="31"/>
    </location>
</feature>
<proteinExistence type="inferred from homology"/>
<keyword evidence="7 13" id="KW-1133">Transmembrane helix</keyword>
<reference evidence="14" key="3">
    <citation type="submission" date="2025-09" db="UniProtKB">
        <authorList>
            <consortium name="Ensembl"/>
        </authorList>
    </citation>
    <scope>IDENTIFICATION</scope>
    <source>
        <strain evidence="14">Isolate ISIS603380</strain>
    </source>
</reference>
<evidence type="ECO:0000256" key="12">
    <source>
        <dbReference type="ARBA" id="ARBA00023224"/>
    </source>
</evidence>
<reference evidence="14" key="2">
    <citation type="submission" date="2025-08" db="UniProtKB">
        <authorList>
            <consortium name="Ensembl"/>
        </authorList>
    </citation>
    <scope>IDENTIFICATION</scope>
    <source>
        <strain evidence="14">Isolate ISIS603380</strain>
    </source>
</reference>
<dbReference type="GO" id="GO:0016503">
    <property type="term" value="F:pheromone receptor activity"/>
    <property type="evidence" value="ECO:0007669"/>
    <property type="project" value="InterPro"/>
</dbReference>
<evidence type="ECO:0000256" key="5">
    <source>
        <dbReference type="ARBA" id="ARBA00022507"/>
    </source>
</evidence>
<dbReference type="FunFam" id="1.20.1070.10:FF:000033">
    <property type="entry name" value="Vomeronasal type-1 receptor"/>
    <property type="match status" value="1"/>
</dbReference>
<dbReference type="AlphaFoldDB" id="G3UFA6"/>
<sequence length="283" mass="32582">MATRDLTIGIIYVSQTIVGILGNFSLLYRYIFLYFTERKLRSTDLILKHLTVVNSLVILSKGIPQTIAAFGFKDFLNDFGCKLVFYVYRCPRNSRWAELKVKAPKYIVFTIFLCWILHMLLNITFPMFLTSNWSKNNITNKKDYGYCSSVYHDKTANSLYTLLLAFPDVVCVGLMFWASSSMVFILHRHKQRVQNIHRNNVSPKSSPETRATQTILVLVSTFVSIYTISSILNICQSVFTHPSWLLVNMAVLTAACFPTVSPFVLMSRDSRVSRLCFAWMRKK</sequence>
<evidence type="ECO:0000256" key="4">
    <source>
        <dbReference type="ARBA" id="ARBA00022475"/>
    </source>
</evidence>
<dbReference type="eggNOG" id="ENOG502RD1P">
    <property type="taxonomic scope" value="Eukaryota"/>
</dbReference>
<keyword evidence="5 13" id="KW-0589">Pheromone response</keyword>
<accession>G3UFA6</accession>
<evidence type="ECO:0000256" key="13">
    <source>
        <dbReference type="RuleBase" id="RU364061"/>
    </source>
</evidence>
<keyword evidence="11" id="KW-0325">Glycoprotein</keyword>
<feature type="transmembrane region" description="Helical" evidence="13">
    <location>
        <begin position="159"/>
        <end position="186"/>
    </location>
</feature>
<dbReference type="Pfam" id="PF03402">
    <property type="entry name" value="V1R"/>
    <property type="match status" value="1"/>
</dbReference>
<protein>
    <recommendedName>
        <fullName evidence="13">Vomeronasal type-1 receptor</fullName>
    </recommendedName>
</protein>
<dbReference type="Proteomes" id="UP000007646">
    <property type="component" value="Unassembled WGS sequence"/>
</dbReference>
<dbReference type="PANTHER" id="PTHR24062">
    <property type="entry name" value="VOMERONASAL TYPE-1 RECEPTOR"/>
    <property type="match status" value="1"/>
</dbReference>
<reference evidence="14 15" key="1">
    <citation type="submission" date="2009-06" db="EMBL/GenBank/DDBJ databases">
        <title>The Genome Sequence of Loxodonta africana (African elephant).</title>
        <authorList>
            <person name="Di Palma F."/>
            <person name="Heiman D."/>
            <person name="Young S."/>
            <person name="Johnson J."/>
            <person name="Lander E.S."/>
            <person name="Lindblad-Toh K."/>
        </authorList>
    </citation>
    <scope>NUCLEOTIDE SEQUENCE [LARGE SCALE GENOMIC DNA]</scope>
    <source>
        <strain evidence="14 15">Isolate ISIS603380</strain>
    </source>
</reference>
<keyword evidence="8 13" id="KW-0297">G-protein coupled receptor</keyword>
<evidence type="ECO:0000256" key="8">
    <source>
        <dbReference type="ARBA" id="ARBA00023040"/>
    </source>
</evidence>
<dbReference type="OMA" id="CFANIRN"/>
<comment type="similarity">
    <text evidence="3 13">Belongs to the G-protein coupled receptor 1 family.</text>
</comment>
<evidence type="ECO:0000256" key="9">
    <source>
        <dbReference type="ARBA" id="ARBA00023136"/>
    </source>
</evidence>
<name>G3UFA6_LOXAF</name>
<dbReference type="GO" id="GO:0019236">
    <property type="term" value="P:response to pheromone"/>
    <property type="evidence" value="ECO:0007669"/>
    <property type="project" value="UniProtKB-KW"/>
</dbReference>
<keyword evidence="9 13" id="KW-0472">Membrane</keyword>
<evidence type="ECO:0000256" key="10">
    <source>
        <dbReference type="ARBA" id="ARBA00023170"/>
    </source>
</evidence>
<dbReference type="Ensembl" id="ENSLAFT00000029270.1">
    <property type="protein sequence ID" value="ENSLAFP00000026514.1"/>
    <property type="gene ID" value="ENSLAFG00000030722.1"/>
</dbReference>
<dbReference type="HOGENOM" id="CLU_058641_1_0_1"/>
<evidence type="ECO:0000256" key="11">
    <source>
        <dbReference type="ARBA" id="ARBA00023180"/>
    </source>
</evidence>
<keyword evidence="10 13" id="KW-0675">Receptor</keyword>
<evidence type="ECO:0000313" key="15">
    <source>
        <dbReference type="Proteomes" id="UP000007646"/>
    </source>
</evidence>
<keyword evidence="4 13" id="KW-1003">Cell membrane</keyword>
<dbReference type="InterPro" id="IPR004072">
    <property type="entry name" value="Vmron_rcpt_1"/>
</dbReference>
<feature type="transmembrane region" description="Helical" evidence="13">
    <location>
        <begin position="106"/>
        <end position="129"/>
    </location>
</feature>
<organism evidence="14 15">
    <name type="scientific">Loxodonta africana</name>
    <name type="common">African elephant</name>
    <dbReference type="NCBI Taxonomy" id="9785"/>
    <lineage>
        <taxon>Eukaryota</taxon>
        <taxon>Metazoa</taxon>
        <taxon>Chordata</taxon>
        <taxon>Craniata</taxon>
        <taxon>Vertebrata</taxon>
        <taxon>Euteleostomi</taxon>
        <taxon>Mammalia</taxon>
        <taxon>Eutheria</taxon>
        <taxon>Afrotheria</taxon>
        <taxon>Proboscidea</taxon>
        <taxon>Elephantidae</taxon>
        <taxon>Loxodonta</taxon>
    </lineage>
</organism>
<dbReference type="SUPFAM" id="SSF81321">
    <property type="entry name" value="Family A G protein-coupled receptor-like"/>
    <property type="match status" value="1"/>
</dbReference>
<dbReference type="GeneTree" id="ENSGT00960000186612"/>
<keyword evidence="6 13" id="KW-0812">Transmembrane</keyword>
<evidence type="ECO:0000313" key="14">
    <source>
        <dbReference type="Ensembl" id="ENSLAFP00000026514.1"/>
    </source>
</evidence>
<comment type="function">
    <text evidence="1">Putative pheromone receptor.</text>
</comment>
<evidence type="ECO:0000256" key="3">
    <source>
        <dbReference type="ARBA" id="ARBA00010663"/>
    </source>
</evidence>
<evidence type="ECO:0000256" key="6">
    <source>
        <dbReference type="ARBA" id="ARBA00022692"/>
    </source>
</evidence>
<dbReference type="Gene3D" id="1.20.1070.10">
    <property type="entry name" value="Rhodopsin 7-helix transmembrane proteins"/>
    <property type="match status" value="2"/>
</dbReference>
<comment type="subcellular location">
    <subcellularLocation>
        <location evidence="2 13">Cell membrane</location>
        <topology evidence="2 13">Multi-pass membrane protein</topology>
    </subcellularLocation>
</comment>
<keyword evidence="15" id="KW-1185">Reference proteome</keyword>
<feature type="transmembrane region" description="Helical" evidence="13">
    <location>
        <begin position="245"/>
        <end position="265"/>
    </location>
</feature>
<feature type="transmembrane region" description="Helical" evidence="13">
    <location>
        <begin position="215"/>
        <end position="239"/>
    </location>
</feature>
<evidence type="ECO:0000256" key="7">
    <source>
        <dbReference type="ARBA" id="ARBA00022989"/>
    </source>
</evidence>
<dbReference type="GO" id="GO:0005886">
    <property type="term" value="C:plasma membrane"/>
    <property type="evidence" value="ECO:0007669"/>
    <property type="project" value="UniProtKB-SubCell"/>
</dbReference>
<dbReference type="InParanoid" id="G3UFA6"/>
<dbReference type="CDD" id="cd13949">
    <property type="entry name" value="7tm_V1R_pheromone"/>
    <property type="match status" value="1"/>
</dbReference>